<evidence type="ECO:0000313" key="1">
    <source>
        <dbReference type="EMBL" id="KAJ1931528.1"/>
    </source>
</evidence>
<organism evidence="1 2">
    <name type="scientific">Linderina macrospora</name>
    <dbReference type="NCBI Taxonomy" id="4868"/>
    <lineage>
        <taxon>Eukaryota</taxon>
        <taxon>Fungi</taxon>
        <taxon>Fungi incertae sedis</taxon>
        <taxon>Zoopagomycota</taxon>
        <taxon>Kickxellomycotina</taxon>
        <taxon>Kickxellomycetes</taxon>
        <taxon>Kickxellales</taxon>
        <taxon>Kickxellaceae</taxon>
        <taxon>Linderina</taxon>
    </lineage>
</organism>
<evidence type="ECO:0000313" key="2">
    <source>
        <dbReference type="Proteomes" id="UP001150603"/>
    </source>
</evidence>
<gene>
    <name evidence="1" type="primary">APR1_7</name>
    <name evidence="1" type="ORF">FBU59_006678</name>
</gene>
<dbReference type="EMBL" id="JANBPW010005962">
    <property type="protein sequence ID" value="KAJ1931528.1"/>
    <property type="molecule type" value="Genomic_DNA"/>
</dbReference>
<dbReference type="Proteomes" id="UP001150603">
    <property type="component" value="Unassembled WGS sequence"/>
</dbReference>
<keyword evidence="1" id="KW-0378">Hydrolase</keyword>
<protein>
    <submittedName>
        <fullName evidence="1">Aspartic proteinase</fullName>
        <ecNumber evidence="1">3.4.23.25</ecNumber>
    </submittedName>
</protein>
<sequence length="123" mass="13268">MENTGAAINTGSSLLSMPTDIASLINTLIGAKKQWDGRYAVECSTISTLPPITMQFGGKSYQLDAKDYILQDGGTCVSPFRGLDINRTAGPLWIIGDVFLRKFYAVFDLGNNRVGFAPSKKSA</sequence>
<keyword evidence="2" id="KW-1185">Reference proteome</keyword>
<comment type="caution">
    <text evidence="1">The sequence shown here is derived from an EMBL/GenBank/DDBJ whole genome shotgun (WGS) entry which is preliminary data.</text>
</comment>
<accession>A0ACC1IZ81</accession>
<proteinExistence type="predicted"/>
<dbReference type="EC" id="3.4.23.25" evidence="1"/>
<reference evidence="1" key="1">
    <citation type="submission" date="2022-07" db="EMBL/GenBank/DDBJ databases">
        <title>Phylogenomic reconstructions and comparative analyses of Kickxellomycotina fungi.</title>
        <authorList>
            <person name="Reynolds N.K."/>
            <person name="Stajich J.E."/>
            <person name="Barry K."/>
            <person name="Grigoriev I.V."/>
            <person name="Crous P."/>
            <person name="Smith M.E."/>
        </authorList>
    </citation>
    <scope>NUCLEOTIDE SEQUENCE</scope>
    <source>
        <strain evidence="1">NRRL 5244</strain>
    </source>
</reference>
<name>A0ACC1IZ81_9FUNG</name>